<comment type="caution">
    <text evidence="1">The sequence shown here is derived from an EMBL/GenBank/DDBJ whole genome shotgun (WGS) entry which is preliminary data.</text>
</comment>
<dbReference type="Proteomes" id="UP001062846">
    <property type="component" value="Chromosome 4"/>
</dbReference>
<keyword evidence="2" id="KW-1185">Reference proteome</keyword>
<name>A0ACC0P530_RHOML</name>
<organism evidence="1 2">
    <name type="scientific">Rhododendron molle</name>
    <name type="common">Chinese azalea</name>
    <name type="synonym">Azalea mollis</name>
    <dbReference type="NCBI Taxonomy" id="49168"/>
    <lineage>
        <taxon>Eukaryota</taxon>
        <taxon>Viridiplantae</taxon>
        <taxon>Streptophyta</taxon>
        <taxon>Embryophyta</taxon>
        <taxon>Tracheophyta</taxon>
        <taxon>Spermatophyta</taxon>
        <taxon>Magnoliopsida</taxon>
        <taxon>eudicotyledons</taxon>
        <taxon>Gunneridae</taxon>
        <taxon>Pentapetalae</taxon>
        <taxon>asterids</taxon>
        <taxon>Ericales</taxon>
        <taxon>Ericaceae</taxon>
        <taxon>Ericoideae</taxon>
        <taxon>Rhodoreae</taxon>
        <taxon>Rhododendron</taxon>
    </lineage>
</organism>
<accession>A0ACC0P530</accession>
<proteinExistence type="predicted"/>
<dbReference type="EMBL" id="CM046391">
    <property type="protein sequence ID" value="KAI8560286.1"/>
    <property type="molecule type" value="Genomic_DNA"/>
</dbReference>
<reference evidence="1" key="1">
    <citation type="submission" date="2022-02" db="EMBL/GenBank/DDBJ databases">
        <title>Plant Genome Project.</title>
        <authorList>
            <person name="Zhang R.-G."/>
        </authorList>
    </citation>
    <scope>NUCLEOTIDE SEQUENCE</scope>
    <source>
        <strain evidence="1">AT1</strain>
    </source>
</reference>
<evidence type="ECO:0000313" key="1">
    <source>
        <dbReference type="EMBL" id="KAI8560286.1"/>
    </source>
</evidence>
<gene>
    <name evidence="1" type="ORF">RHMOL_Rhmol04G0243300</name>
</gene>
<evidence type="ECO:0000313" key="2">
    <source>
        <dbReference type="Proteomes" id="UP001062846"/>
    </source>
</evidence>
<sequence length="72" mass="8103">MQPMLSSNSLGAHTQTSLVFTRLVFAFSQLLSSVFYEWIVEKATPATSMFLLLQLPCWLLLMRGNSPQNPIV</sequence>
<protein>
    <submittedName>
        <fullName evidence="1">Uncharacterized protein</fullName>
    </submittedName>
</protein>